<dbReference type="Pfam" id="PF05751">
    <property type="entry name" value="FixH"/>
    <property type="match status" value="1"/>
</dbReference>
<dbReference type="AlphaFoldDB" id="A0A7Z0VKE0"/>
<keyword evidence="1" id="KW-1133">Transmembrane helix</keyword>
<sequence>MTEKKSAWQSPWVIAWVAMVVIFFTMNMIMIYLAIDNNPGLVVDDFYERGEDYEENMLKKQARNPGWIMSIDMPRKIDVGQSVVCRFTVKDKVGNPISRDGVTFYAYRPSDAKQDFSVAMNQVGPGEYEAEVSFPLKGAWDALVSIKNGEDEYNTPKRIGVGIDWIP</sequence>
<reference evidence="2 3" key="1">
    <citation type="submission" date="2016-06" db="EMBL/GenBank/DDBJ databases">
        <title>Genome sequence of endosymbiont of Candidatus Endolucinida thiodiazotropha.</title>
        <authorList>
            <person name="Poehlein A."/>
            <person name="Koenig S."/>
            <person name="Heiden S.E."/>
            <person name="Thuermer A."/>
            <person name="Voget S."/>
            <person name="Daniel R."/>
            <person name="Markert S."/>
            <person name="Gros O."/>
            <person name="Schweder T."/>
        </authorList>
    </citation>
    <scope>NUCLEOTIDE SEQUENCE [LARGE SCALE GENOMIC DNA]</scope>
    <source>
        <strain evidence="2 3">COS</strain>
    </source>
</reference>
<protein>
    <submittedName>
        <fullName evidence="2">FixH</fullName>
    </submittedName>
</protein>
<dbReference type="EMBL" id="MARB01000013">
    <property type="protein sequence ID" value="ODJ87195.1"/>
    <property type="molecule type" value="Genomic_DNA"/>
</dbReference>
<evidence type="ECO:0000313" key="2">
    <source>
        <dbReference type="EMBL" id="ODJ87195.1"/>
    </source>
</evidence>
<dbReference type="InterPro" id="IPR013783">
    <property type="entry name" value="Ig-like_fold"/>
</dbReference>
<dbReference type="RefSeq" id="WP_069125169.1">
    <property type="nucleotide sequence ID" value="NZ_MARB01000013.1"/>
</dbReference>
<organism evidence="2 3">
    <name type="scientific">Candidatus Thiodiazotropha endolucinida</name>
    <dbReference type="NCBI Taxonomy" id="1655433"/>
    <lineage>
        <taxon>Bacteria</taxon>
        <taxon>Pseudomonadati</taxon>
        <taxon>Pseudomonadota</taxon>
        <taxon>Gammaproteobacteria</taxon>
        <taxon>Chromatiales</taxon>
        <taxon>Sedimenticolaceae</taxon>
        <taxon>Candidatus Thiodiazotropha</taxon>
    </lineage>
</organism>
<keyword evidence="1" id="KW-0812">Transmembrane</keyword>
<keyword evidence="1" id="KW-0472">Membrane</keyword>
<feature type="transmembrane region" description="Helical" evidence="1">
    <location>
        <begin position="12"/>
        <end position="35"/>
    </location>
</feature>
<evidence type="ECO:0000256" key="1">
    <source>
        <dbReference type="SAM" id="Phobius"/>
    </source>
</evidence>
<evidence type="ECO:0000313" key="3">
    <source>
        <dbReference type="Proteomes" id="UP000094769"/>
    </source>
</evidence>
<dbReference type="Proteomes" id="UP000094769">
    <property type="component" value="Unassembled WGS sequence"/>
</dbReference>
<dbReference type="OrthoDB" id="5295180at2"/>
<dbReference type="Gene3D" id="2.60.40.10">
    <property type="entry name" value="Immunoglobulins"/>
    <property type="match status" value="1"/>
</dbReference>
<keyword evidence="3" id="KW-1185">Reference proteome</keyword>
<comment type="caution">
    <text evidence="2">The sequence shown here is derived from an EMBL/GenBank/DDBJ whole genome shotgun (WGS) entry which is preliminary data.</text>
</comment>
<proteinExistence type="predicted"/>
<dbReference type="InterPro" id="IPR008620">
    <property type="entry name" value="FixH"/>
</dbReference>
<accession>A0A7Z0VKE0</accession>
<name>A0A7Z0VKE0_9GAMM</name>
<gene>
    <name evidence="2" type="ORF">CODIS_24470</name>
</gene>